<comment type="caution">
    <text evidence="7">The sequence shown here is derived from an EMBL/GenBank/DDBJ whole genome shotgun (WGS) entry which is preliminary data.</text>
</comment>
<evidence type="ECO:0000256" key="5">
    <source>
        <dbReference type="SAM" id="SignalP"/>
    </source>
</evidence>
<dbReference type="PANTHER" id="PTHR34001:SF3">
    <property type="entry name" value="BLL7405 PROTEIN"/>
    <property type="match status" value="1"/>
</dbReference>
<dbReference type="Proteomes" id="UP001589906">
    <property type="component" value="Unassembled WGS sequence"/>
</dbReference>
<name>A0ABV6R242_9CAUL</name>
<dbReference type="EMBL" id="JBHLSW010000005">
    <property type="protein sequence ID" value="MFC0633689.1"/>
    <property type="molecule type" value="Genomic_DNA"/>
</dbReference>
<accession>A0ABV6R242</accession>
<keyword evidence="2 5" id="KW-0732">Signal</keyword>
<evidence type="ECO:0000256" key="4">
    <source>
        <dbReference type="ARBA" id="ARBA00038306"/>
    </source>
</evidence>
<dbReference type="PANTHER" id="PTHR34001">
    <property type="entry name" value="BLL7405 PROTEIN"/>
    <property type="match status" value="1"/>
</dbReference>
<dbReference type="RefSeq" id="WP_376835642.1">
    <property type="nucleotide sequence ID" value="NZ_JBHLSW010000005.1"/>
</dbReference>
<keyword evidence="3" id="KW-0472">Membrane</keyword>
<dbReference type="InterPro" id="IPR051692">
    <property type="entry name" value="OMP-like"/>
</dbReference>
<dbReference type="Gene3D" id="2.40.160.20">
    <property type="match status" value="1"/>
</dbReference>
<comment type="similarity">
    <text evidence="4">Belongs to the Omp25/RopB family.</text>
</comment>
<evidence type="ECO:0000256" key="1">
    <source>
        <dbReference type="ARBA" id="ARBA00004370"/>
    </source>
</evidence>
<dbReference type="InterPro" id="IPR027385">
    <property type="entry name" value="Beta-barrel_OMP"/>
</dbReference>
<dbReference type="InterPro" id="IPR011250">
    <property type="entry name" value="OMP/PagP_B-barrel"/>
</dbReference>
<sequence>MKTAVSFAALAAAGLIASQAQAQSAPTDWSGPYVSIYGGGLLPEDDEDERLVFDRDFDGDFDDTVVTGAGADAFSPGSCGGQALGATPAAGCDDDGEGVEAGVRVGWDWAFGPIVVGALAEYGVADAEDTVTSYSTTPAFYSSTRTLQRLGAVRARAGYAFGQNLLYATGGLAQAEITNTFFTSNRANSFTPTVNDDEADGWQAGVGWERQLGRGLSFGAEYLYTSLEAGEYDIRVGPGTAPATNPFILPPNTAGTDLRRSNPDFEMHQVRVSMGYRF</sequence>
<gene>
    <name evidence="7" type="ORF">ACFFGE_07335</name>
</gene>
<evidence type="ECO:0000256" key="2">
    <source>
        <dbReference type="ARBA" id="ARBA00022729"/>
    </source>
</evidence>
<comment type="subcellular location">
    <subcellularLocation>
        <location evidence="1">Membrane</location>
    </subcellularLocation>
</comment>
<organism evidence="7 8">
    <name type="scientific">Brevundimonas balnearis</name>
    <dbReference type="NCBI Taxonomy" id="1572858"/>
    <lineage>
        <taxon>Bacteria</taxon>
        <taxon>Pseudomonadati</taxon>
        <taxon>Pseudomonadota</taxon>
        <taxon>Alphaproteobacteria</taxon>
        <taxon>Caulobacterales</taxon>
        <taxon>Caulobacteraceae</taxon>
        <taxon>Brevundimonas</taxon>
    </lineage>
</organism>
<keyword evidence="8" id="KW-1185">Reference proteome</keyword>
<feature type="signal peptide" evidence="5">
    <location>
        <begin position="1"/>
        <end position="22"/>
    </location>
</feature>
<evidence type="ECO:0000259" key="6">
    <source>
        <dbReference type="Pfam" id="PF13505"/>
    </source>
</evidence>
<proteinExistence type="inferred from homology"/>
<protein>
    <submittedName>
        <fullName evidence="7">Outer membrane protein</fullName>
    </submittedName>
</protein>
<evidence type="ECO:0000256" key="3">
    <source>
        <dbReference type="ARBA" id="ARBA00023136"/>
    </source>
</evidence>
<feature type="domain" description="Outer membrane protein beta-barrel" evidence="6">
    <location>
        <begin position="9"/>
        <end position="278"/>
    </location>
</feature>
<evidence type="ECO:0000313" key="8">
    <source>
        <dbReference type="Proteomes" id="UP001589906"/>
    </source>
</evidence>
<reference evidence="7 8" key="1">
    <citation type="submission" date="2024-09" db="EMBL/GenBank/DDBJ databases">
        <authorList>
            <person name="Sun Q."/>
            <person name="Mori K."/>
        </authorList>
    </citation>
    <scope>NUCLEOTIDE SEQUENCE [LARGE SCALE GENOMIC DNA]</scope>
    <source>
        <strain evidence="7 8">NCAIM B.02621</strain>
    </source>
</reference>
<dbReference type="SUPFAM" id="SSF56925">
    <property type="entry name" value="OMPA-like"/>
    <property type="match status" value="1"/>
</dbReference>
<feature type="chain" id="PRO_5046005260" evidence="5">
    <location>
        <begin position="23"/>
        <end position="278"/>
    </location>
</feature>
<dbReference type="Pfam" id="PF13505">
    <property type="entry name" value="OMP_b-brl"/>
    <property type="match status" value="1"/>
</dbReference>
<evidence type="ECO:0000313" key="7">
    <source>
        <dbReference type="EMBL" id="MFC0633689.1"/>
    </source>
</evidence>